<dbReference type="PANTHER" id="PTHR10587">
    <property type="entry name" value="GLYCOSYL TRANSFERASE-RELATED"/>
    <property type="match status" value="1"/>
</dbReference>
<comment type="caution">
    <text evidence="9">The sequence shown here is derived from an EMBL/GenBank/DDBJ whole genome shotgun (WGS) entry which is preliminary data.</text>
</comment>
<evidence type="ECO:0000256" key="2">
    <source>
        <dbReference type="ARBA" id="ARBA00022556"/>
    </source>
</evidence>
<evidence type="ECO:0000256" key="3">
    <source>
        <dbReference type="ARBA" id="ARBA00022801"/>
    </source>
</evidence>
<sequence length="301" mass="33342">MKQVGLRIDVDTYRGTKEGVPSLLAVLEKHNVSASFFFSVGPDNMGRHLWRLFRPRFLWKMLRSNAASLYGWDILLAGTAWPGKRIAQNLGSVMKTTAQAGHEVGLHAWDHQGWQANVASWSKQQLTQQIQLGIDALKQSINQPVTCSAVAGWRADGRVLAVKQAFSFRYNSDCRGTHPFRPQLPDGSLGSVQIPVTLPTYDEVVGSEVRVEDFNDFILDAILRDGGVPVYTIHAEVEGMSQAVMFEQLLLRAKKQGIQFCPLSSLLPPVLDSLPVGKVVRATFPGREGWLGCQSDIEVME</sequence>
<dbReference type="GeneID" id="45569519"/>
<dbReference type="InterPro" id="IPR023557">
    <property type="entry name" value="ArnD"/>
</dbReference>
<feature type="domain" description="NodB homology" evidence="8">
    <location>
        <begin position="2"/>
        <end position="261"/>
    </location>
</feature>
<proteinExistence type="inferred from homology"/>
<dbReference type="EC" id="3.5.1.n3" evidence="7"/>
<reference evidence="9 10" key="1">
    <citation type="submission" date="2015-03" db="EMBL/GenBank/DDBJ databases">
        <authorList>
            <consortium name="Pathogen Informatics"/>
            <person name="Murphy D."/>
        </authorList>
    </citation>
    <scope>NUCLEOTIDE SEQUENCE [LARGE SCALE GENOMIC DNA]</scope>
    <source>
        <strain evidence="9 10">IP08791</strain>
    </source>
</reference>
<keyword evidence="1 7" id="KW-0444">Lipid biosynthesis</keyword>
<dbReference type="NCBIfam" id="NF011923">
    <property type="entry name" value="PRK15394.1"/>
    <property type="match status" value="1"/>
</dbReference>
<keyword evidence="6 7" id="KW-0046">Antibiotic resistance</keyword>
<dbReference type="Pfam" id="PF01522">
    <property type="entry name" value="Polysacc_deac_1"/>
    <property type="match status" value="1"/>
</dbReference>
<dbReference type="InterPro" id="IPR002509">
    <property type="entry name" value="NODB_dom"/>
</dbReference>
<evidence type="ECO:0000259" key="8">
    <source>
        <dbReference type="PROSITE" id="PS51677"/>
    </source>
</evidence>
<comment type="pathway">
    <text evidence="7">Bacterial outer membrane biogenesis; lipopolysaccharide biosynthesis.</text>
</comment>
<comment type="pathway">
    <text evidence="7">Glycolipid biosynthesis; 4-amino-4-deoxy-alpha-L-arabinose undecaprenyl phosphate biosynthesis; 4-amino-4-deoxy-alpha-L-arabinose undecaprenyl phosphate from UDP-4-deoxy-4-formamido-beta-L-arabinose and undecaprenyl phosphate: step 2/2.</text>
</comment>
<dbReference type="CDD" id="cd10939">
    <property type="entry name" value="CE4_ArnD"/>
    <property type="match status" value="1"/>
</dbReference>
<keyword evidence="5 7" id="KW-0443">Lipid metabolism</keyword>
<comment type="catalytic activity">
    <reaction evidence="7">
        <text>4-deoxy-4-formamido-alpha-L-arabinopyranosyl di-trans,octa-cis-undecaprenyl phosphate + H2O = 4-amino-4-deoxy-alpha-L-arabinopyranosyl di-trans,octa-cis-undecaprenyl phosphate + formate</text>
        <dbReference type="Rhea" id="RHEA:27734"/>
        <dbReference type="ChEBI" id="CHEBI:15377"/>
        <dbReference type="ChEBI" id="CHEBI:15740"/>
        <dbReference type="ChEBI" id="CHEBI:58909"/>
        <dbReference type="ChEBI" id="CHEBI:60463"/>
        <dbReference type="EC" id="3.5.1.n3"/>
    </reaction>
</comment>
<dbReference type="EMBL" id="CQEH01000004">
    <property type="protein sequence ID" value="CNK75028.1"/>
    <property type="molecule type" value="Genomic_DNA"/>
</dbReference>
<organism evidence="9 10">
    <name type="scientific">Yersinia aldovae</name>
    <dbReference type="NCBI Taxonomy" id="29483"/>
    <lineage>
        <taxon>Bacteria</taxon>
        <taxon>Pseudomonadati</taxon>
        <taxon>Pseudomonadota</taxon>
        <taxon>Gammaproteobacteria</taxon>
        <taxon>Enterobacterales</taxon>
        <taxon>Yersiniaceae</taxon>
        <taxon>Yersinia</taxon>
    </lineage>
</organism>
<keyword evidence="10" id="KW-1185">Reference proteome</keyword>
<comment type="function">
    <text evidence="7">Catalyzes the deformylation of 4-deoxy-4-formamido-L-arabinose-phosphoundecaprenol to 4-amino-4-deoxy-L-arabinose-phosphoundecaprenol. The modified arabinose is attached to lipid A and is required for resistance to polymyxin and cationic antimicrobial peptides.</text>
</comment>
<name>A0ABP1YR02_YERAL</name>
<dbReference type="Gene3D" id="3.20.20.370">
    <property type="entry name" value="Glycoside hydrolase/deacetylase"/>
    <property type="match status" value="1"/>
</dbReference>
<keyword evidence="2 7" id="KW-0441">Lipid A biosynthesis</keyword>
<accession>A0ABP1YR02</accession>
<gene>
    <name evidence="7 9" type="primary">arnD</name>
    <name evidence="9" type="ORF">ERS137966_01138</name>
</gene>
<dbReference type="SUPFAM" id="SSF88713">
    <property type="entry name" value="Glycoside hydrolase/deacetylase"/>
    <property type="match status" value="1"/>
</dbReference>
<keyword evidence="3 7" id="KW-0378">Hydrolase</keyword>
<evidence type="ECO:0000256" key="6">
    <source>
        <dbReference type="ARBA" id="ARBA00023251"/>
    </source>
</evidence>
<comment type="similarity">
    <text evidence="7">Belongs to the polysaccharide deacetylase family. ArnD deformylase subfamily.</text>
</comment>
<evidence type="ECO:0000256" key="1">
    <source>
        <dbReference type="ARBA" id="ARBA00022516"/>
    </source>
</evidence>
<evidence type="ECO:0000313" key="10">
    <source>
        <dbReference type="Proteomes" id="UP000038647"/>
    </source>
</evidence>
<dbReference type="HAMAP" id="MF_01870">
    <property type="entry name" value="ArnD"/>
    <property type="match status" value="1"/>
</dbReference>
<dbReference type="RefSeq" id="WP_042545762.1">
    <property type="nucleotide sequence ID" value="NZ_CABHQG010000124.1"/>
</dbReference>
<keyword evidence="4 7" id="KW-0448">Lipopolysaccharide biosynthesis</keyword>
<dbReference type="InterPro" id="IPR050248">
    <property type="entry name" value="Polysacc_deacetylase_ArnD"/>
</dbReference>
<dbReference type="GO" id="GO:0016787">
    <property type="term" value="F:hydrolase activity"/>
    <property type="evidence" value="ECO:0007669"/>
    <property type="project" value="UniProtKB-KW"/>
</dbReference>
<dbReference type="PROSITE" id="PS51677">
    <property type="entry name" value="NODB"/>
    <property type="match status" value="1"/>
</dbReference>
<evidence type="ECO:0000256" key="4">
    <source>
        <dbReference type="ARBA" id="ARBA00022985"/>
    </source>
</evidence>
<protein>
    <recommendedName>
        <fullName evidence="7">Probable 4-deoxy-4-formamido-L-arabinose-phosphoundecaprenol deformylase ArnD</fullName>
        <ecNumber evidence="7">3.5.1.n3</ecNumber>
    </recommendedName>
</protein>
<dbReference type="InterPro" id="IPR011330">
    <property type="entry name" value="Glyco_hydro/deAcase_b/a-brl"/>
</dbReference>
<evidence type="ECO:0000256" key="7">
    <source>
        <dbReference type="HAMAP-Rule" id="MF_01870"/>
    </source>
</evidence>
<dbReference type="Proteomes" id="UP000038647">
    <property type="component" value="Unassembled WGS sequence"/>
</dbReference>
<evidence type="ECO:0000313" key="9">
    <source>
        <dbReference type="EMBL" id="CNK75028.1"/>
    </source>
</evidence>
<dbReference type="PANTHER" id="PTHR10587:SF137">
    <property type="entry name" value="4-DEOXY-4-FORMAMIDO-L-ARABINOSE-PHOSPHOUNDECAPRENOL DEFORMYLASE ARND-RELATED"/>
    <property type="match status" value="1"/>
</dbReference>
<evidence type="ECO:0000256" key="5">
    <source>
        <dbReference type="ARBA" id="ARBA00023098"/>
    </source>
</evidence>